<dbReference type="GO" id="GO:0005576">
    <property type="term" value="C:extracellular region"/>
    <property type="evidence" value="ECO:0007669"/>
    <property type="project" value="UniProtKB-SubCell"/>
</dbReference>
<reference evidence="4" key="1">
    <citation type="submission" date="2022-07" db="EMBL/GenBank/DDBJ databases">
        <title>Prevotella copri.</title>
        <authorList>
            <person name="Yang C."/>
        </authorList>
    </citation>
    <scope>NUCLEOTIDE SEQUENCE</scope>
    <source>
        <strain evidence="4">HF88</strain>
    </source>
</reference>
<dbReference type="Proteomes" id="UP001206014">
    <property type="component" value="Unassembled WGS sequence"/>
</dbReference>
<protein>
    <submittedName>
        <fullName evidence="4">Polysaccharide deacetylase family protein</fullName>
    </submittedName>
</protein>
<name>A0AAW5I266_9BACT</name>
<comment type="caution">
    <text evidence="4">The sequence shown here is derived from an EMBL/GenBank/DDBJ whole genome shotgun (WGS) entry which is preliminary data.</text>
</comment>
<dbReference type="AlphaFoldDB" id="A0AAW5I266"/>
<dbReference type="Gene3D" id="3.20.20.370">
    <property type="entry name" value="Glycoside hydrolase/deacetylase"/>
    <property type="match status" value="1"/>
</dbReference>
<dbReference type="PANTHER" id="PTHR34216">
    <property type="match status" value="1"/>
</dbReference>
<evidence type="ECO:0000259" key="3">
    <source>
        <dbReference type="PROSITE" id="PS51677"/>
    </source>
</evidence>
<keyword evidence="2" id="KW-0732">Signal</keyword>
<dbReference type="SUPFAM" id="SSF88713">
    <property type="entry name" value="Glycoside hydrolase/deacetylase"/>
    <property type="match status" value="1"/>
</dbReference>
<dbReference type="PANTHER" id="PTHR34216:SF3">
    <property type="entry name" value="POLY-BETA-1,6-N-ACETYL-D-GLUCOSAMINE N-DEACETYLASE"/>
    <property type="match status" value="1"/>
</dbReference>
<evidence type="ECO:0000313" key="4">
    <source>
        <dbReference type="EMBL" id="MCP9500644.1"/>
    </source>
</evidence>
<dbReference type="EMBL" id="JANDXR010000002">
    <property type="protein sequence ID" value="MCP9500644.1"/>
    <property type="molecule type" value="Genomic_DNA"/>
</dbReference>
<dbReference type="Pfam" id="PF01522">
    <property type="entry name" value="Polysacc_deac_1"/>
    <property type="match status" value="1"/>
</dbReference>
<accession>A0AAW5I266</accession>
<sequence>MINNNFYLSFRTWIRNRILDLLGSFSVPQPGIHILNGHRIQEELEPDTFRILLEEMAKYVSFVKVEDAVQMIINKEMPTKPIVAFTFDDGFMDCYNIFAPVLEEFGVNALFFINPNYVDGDDKYITHFDNKVVMTPNKMPMRWSHLEELAKRGHIIGAHTMDHYMVNSTNETILKYQIETCKGIIENKLGKPCAYFAFPYGKLTQANEISINIAANKYKFVFSQSDYKNYFSFDGKVINRRHFEPFWPKKHVFYFLSCNKKY</sequence>
<proteinExistence type="predicted"/>
<dbReference type="RefSeq" id="WP_153081500.1">
    <property type="nucleotide sequence ID" value="NZ_JAJTTD010000002.1"/>
</dbReference>
<evidence type="ECO:0000256" key="2">
    <source>
        <dbReference type="ARBA" id="ARBA00022729"/>
    </source>
</evidence>
<dbReference type="CDD" id="cd10918">
    <property type="entry name" value="CE4_NodB_like_5s_6s"/>
    <property type="match status" value="1"/>
</dbReference>
<organism evidence="4 5">
    <name type="scientific">Segatella copri</name>
    <dbReference type="NCBI Taxonomy" id="165179"/>
    <lineage>
        <taxon>Bacteria</taxon>
        <taxon>Pseudomonadati</taxon>
        <taxon>Bacteroidota</taxon>
        <taxon>Bacteroidia</taxon>
        <taxon>Bacteroidales</taxon>
        <taxon>Prevotellaceae</taxon>
        <taxon>Segatella</taxon>
    </lineage>
</organism>
<feature type="domain" description="NodB homology" evidence="3">
    <location>
        <begin position="81"/>
        <end position="262"/>
    </location>
</feature>
<evidence type="ECO:0000256" key="1">
    <source>
        <dbReference type="ARBA" id="ARBA00004613"/>
    </source>
</evidence>
<dbReference type="GO" id="GO:0005975">
    <property type="term" value="P:carbohydrate metabolic process"/>
    <property type="evidence" value="ECO:0007669"/>
    <property type="project" value="InterPro"/>
</dbReference>
<dbReference type="GO" id="GO:0016810">
    <property type="term" value="F:hydrolase activity, acting on carbon-nitrogen (but not peptide) bonds"/>
    <property type="evidence" value="ECO:0007669"/>
    <property type="project" value="InterPro"/>
</dbReference>
<dbReference type="InterPro" id="IPR051398">
    <property type="entry name" value="Polysacch_Deacetylase"/>
</dbReference>
<evidence type="ECO:0000313" key="5">
    <source>
        <dbReference type="Proteomes" id="UP001206014"/>
    </source>
</evidence>
<dbReference type="PROSITE" id="PS51677">
    <property type="entry name" value="NODB"/>
    <property type="match status" value="1"/>
</dbReference>
<gene>
    <name evidence="4" type="ORF">NND11_03585</name>
</gene>
<comment type="subcellular location">
    <subcellularLocation>
        <location evidence="1">Secreted</location>
    </subcellularLocation>
</comment>
<dbReference type="InterPro" id="IPR002509">
    <property type="entry name" value="NODB_dom"/>
</dbReference>
<dbReference type="InterPro" id="IPR011330">
    <property type="entry name" value="Glyco_hydro/deAcase_b/a-brl"/>
</dbReference>